<accession>B5YGZ4</accession>
<dbReference type="GO" id="GO:0019812">
    <property type="term" value="C:type I site-specific deoxyribonuclease complex"/>
    <property type="evidence" value="ECO:0000318"/>
    <property type="project" value="GO_Central"/>
</dbReference>
<dbReference type="Pfam" id="PF01420">
    <property type="entry name" value="Methylase_S"/>
    <property type="match status" value="2"/>
</dbReference>
<evidence type="ECO:0000313" key="5">
    <source>
        <dbReference type="EMBL" id="ACI21596.1"/>
    </source>
</evidence>
<feature type="domain" description="Type I restriction modification DNA specificity" evidence="4">
    <location>
        <begin position="21"/>
        <end position="184"/>
    </location>
</feature>
<feature type="domain" description="Type I restriction modification DNA specificity" evidence="4">
    <location>
        <begin position="245"/>
        <end position="377"/>
    </location>
</feature>
<evidence type="ECO:0000256" key="3">
    <source>
        <dbReference type="ARBA" id="ARBA00023125"/>
    </source>
</evidence>
<name>B5YGZ4_THEYD</name>
<dbReference type="AlphaFoldDB" id="B5YGZ4"/>
<evidence type="ECO:0000256" key="1">
    <source>
        <dbReference type="ARBA" id="ARBA00010923"/>
    </source>
</evidence>
<dbReference type="InParanoid" id="B5YGZ4"/>
<keyword evidence="5" id="KW-0540">Nuclease</keyword>
<dbReference type="SUPFAM" id="SSF116734">
    <property type="entry name" value="DNA methylase specificity domain"/>
    <property type="match status" value="2"/>
</dbReference>
<dbReference type="GO" id="GO:0009307">
    <property type="term" value="P:DNA restriction-modification system"/>
    <property type="evidence" value="ECO:0000318"/>
    <property type="project" value="GO_Central"/>
</dbReference>
<dbReference type="EnsemblBacteria" id="ACI21596">
    <property type="protein sequence ID" value="ACI21596"/>
    <property type="gene ID" value="THEYE_A1693"/>
</dbReference>
<dbReference type="Proteomes" id="UP000000718">
    <property type="component" value="Chromosome"/>
</dbReference>
<sequence>MLSRKENRNMDLHDEVSKTLPNGWVWTRLGEVVEILDNKRIPVNTDEREKRISGKSPSELIPYYGATGQVGWIDDYIFDEELVLLGEDGAPFFEPTKNKAYIIRGKSWVNNHAHVLRGINGVILNSFICHYLNIFDYHGYVTGTTRLKLNQSSMQQIPIPLPPLNEQKRIVAKIEELFTRLEAGVEALKKVKAQIRRYRQAVLKYAFEGKLTNSSSCHSEQRSGEGISEIVTQPSVANNDLPELPEGWRWVKLGEAAEIIMGQSPPSKTYNTVRIGLPFYQGKAEFGLIYPIPSKWCSKPKKIAEKNDILLSIRAPVGPTNICFETSCIGRGLAAIRFGGLYKFLFYYLRNVEREISKIGTGSTFSAISKSQISNLKSQIYLSPSPSSRAAADCFRDREAIFCG</sequence>
<evidence type="ECO:0000259" key="4">
    <source>
        <dbReference type="Pfam" id="PF01420"/>
    </source>
</evidence>
<dbReference type="GO" id="GO:0004519">
    <property type="term" value="F:endonuclease activity"/>
    <property type="evidence" value="ECO:0007669"/>
    <property type="project" value="UniProtKB-KW"/>
</dbReference>
<protein>
    <submittedName>
        <fullName evidence="5">Restriction endonuclease S subunit</fullName>
    </submittedName>
</protein>
<dbReference type="PANTHER" id="PTHR43140:SF1">
    <property type="entry name" value="TYPE I RESTRICTION ENZYME ECOKI SPECIFICITY SUBUNIT"/>
    <property type="match status" value="1"/>
</dbReference>
<dbReference type="KEGG" id="tye:THEYE_A1693"/>
<dbReference type="InterPro" id="IPR000055">
    <property type="entry name" value="Restrct_endonuc_typeI_TRD"/>
</dbReference>
<keyword evidence="2" id="KW-0680">Restriction system</keyword>
<reference evidence="6" key="1">
    <citation type="submission" date="2008-08" db="EMBL/GenBank/DDBJ databases">
        <title>The complete genome sequence of Thermodesulfovibrio yellowstonii strain ATCC 51303 / DSM 11347 / YP87.</title>
        <authorList>
            <person name="Dodson R.J."/>
            <person name="Durkin A.S."/>
            <person name="Wu M."/>
            <person name="Eisen J."/>
            <person name="Sutton G."/>
        </authorList>
    </citation>
    <scope>NUCLEOTIDE SEQUENCE [LARGE SCALE GENOMIC DNA]</scope>
    <source>
        <strain evidence="6">ATCC 51303 / DSM 11347 / YP87</strain>
    </source>
</reference>
<proteinExistence type="inferred from homology"/>
<dbReference type="OrthoDB" id="9795776at2"/>
<dbReference type="HOGENOM" id="CLU_021095_10_3_0"/>
<keyword evidence="5" id="KW-0378">Hydrolase</keyword>
<dbReference type="GO" id="GO:0003677">
    <property type="term" value="F:DNA binding"/>
    <property type="evidence" value="ECO:0007669"/>
    <property type="project" value="UniProtKB-KW"/>
</dbReference>
<gene>
    <name evidence="5" type="ordered locus">THEYE_A1693</name>
</gene>
<keyword evidence="5" id="KW-0255">Endonuclease</keyword>
<dbReference type="STRING" id="289376.THEYE_A1693"/>
<dbReference type="InterPro" id="IPR051212">
    <property type="entry name" value="Type-I_RE_S_subunit"/>
</dbReference>
<dbReference type="REBASE" id="18922">
    <property type="entry name" value="S.Tye11347ORF1689P"/>
</dbReference>
<keyword evidence="6" id="KW-1185">Reference proteome</keyword>
<dbReference type="PANTHER" id="PTHR43140">
    <property type="entry name" value="TYPE-1 RESTRICTION ENZYME ECOKI SPECIFICITY PROTEIN"/>
    <property type="match status" value="1"/>
</dbReference>
<dbReference type="InterPro" id="IPR044946">
    <property type="entry name" value="Restrct_endonuc_typeI_TRD_sf"/>
</dbReference>
<evidence type="ECO:0000313" key="6">
    <source>
        <dbReference type="Proteomes" id="UP000000718"/>
    </source>
</evidence>
<keyword evidence="3" id="KW-0238">DNA-binding</keyword>
<dbReference type="Gene3D" id="3.90.220.20">
    <property type="entry name" value="DNA methylase specificity domains"/>
    <property type="match status" value="2"/>
</dbReference>
<reference evidence="5 6" key="2">
    <citation type="journal article" date="2015" name="Genome Announc.">
        <title>Genome Sequence of the Sulfate-Reducing Thermophilic Bacterium Thermodesulfovibrio yellowstonii Strain DSM 11347T (Phylum Nitrospirae).</title>
        <authorList>
            <person name="Bhatnagar S."/>
            <person name="Badger J.H."/>
            <person name="Madupu R."/>
            <person name="Khouri H.M."/>
            <person name="O'Connor E.M."/>
            <person name="Robb F.T."/>
            <person name="Ward N.L."/>
            <person name="Eisen J.A."/>
        </authorList>
    </citation>
    <scope>NUCLEOTIDE SEQUENCE [LARGE SCALE GENOMIC DNA]</scope>
    <source>
        <strain evidence="6">ATCC 51303 / DSM 11347 / YP87</strain>
    </source>
</reference>
<evidence type="ECO:0000256" key="2">
    <source>
        <dbReference type="ARBA" id="ARBA00022747"/>
    </source>
</evidence>
<organism evidence="5 6">
    <name type="scientific">Thermodesulfovibrio yellowstonii (strain ATCC 51303 / DSM 11347 / YP87)</name>
    <dbReference type="NCBI Taxonomy" id="289376"/>
    <lineage>
        <taxon>Bacteria</taxon>
        <taxon>Pseudomonadati</taxon>
        <taxon>Nitrospirota</taxon>
        <taxon>Thermodesulfovibrionia</taxon>
        <taxon>Thermodesulfovibrionales</taxon>
        <taxon>Thermodesulfovibrionaceae</taxon>
        <taxon>Thermodesulfovibrio</taxon>
    </lineage>
</organism>
<comment type="similarity">
    <text evidence="1">Belongs to the type-I restriction system S methylase family.</text>
</comment>
<dbReference type="eggNOG" id="COG0732">
    <property type="taxonomic scope" value="Bacteria"/>
</dbReference>
<dbReference type="EMBL" id="CP001147">
    <property type="protein sequence ID" value="ACI21596.1"/>
    <property type="molecule type" value="Genomic_DNA"/>
</dbReference>
<dbReference type="CDD" id="cd17262">
    <property type="entry name" value="RMtype1_S_Aco12261I-TRD2-CR2"/>
    <property type="match status" value="1"/>
</dbReference>
<dbReference type="PATRIC" id="fig|289376.4.peg.1648"/>